<evidence type="ECO:0000313" key="7">
    <source>
        <dbReference type="EMBL" id="RAY14876.1"/>
    </source>
</evidence>
<comment type="similarity">
    <text evidence="1">Belongs to the ATP-dependent AMP-binding enzyme family.</text>
</comment>
<dbReference type="InterPro" id="IPR025110">
    <property type="entry name" value="AMP-bd_C"/>
</dbReference>
<dbReference type="PANTHER" id="PTHR22754">
    <property type="entry name" value="DISCO-INTERACTING PROTEIN 2 DIP2 -RELATED"/>
    <property type="match status" value="1"/>
</dbReference>
<dbReference type="GO" id="GO:0016874">
    <property type="term" value="F:ligase activity"/>
    <property type="evidence" value="ECO:0007669"/>
    <property type="project" value="UniProtKB-KW"/>
</dbReference>
<keyword evidence="4" id="KW-0443">Lipid metabolism</keyword>
<keyword evidence="2" id="KW-0436">Ligase</keyword>
<accession>A0A365H7C2</accession>
<evidence type="ECO:0000313" key="8">
    <source>
        <dbReference type="Proteomes" id="UP000251891"/>
    </source>
</evidence>
<dbReference type="AlphaFoldDB" id="A0A365H7C2"/>
<comment type="caution">
    <text evidence="7">The sequence shown here is derived from an EMBL/GenBank/DDBJ whole genome shotgun (WGS) entry which is preliminary data.</text>
</comment>
<reference evidence="7 8" key="1">
    <citation type="submission" date="2018-06" db="EMBL/GenBank/DDBJ databases">
        <title>Actinomadura craniellae sp. nov. isolated from marine sponge Craniella sp.</title>
        <authorList>
            <person name="Li L."/>
            <person name="Xu Q.H."/>
            <person name="Lin H.W."/>
            <person name="Lu Y.H."/>
        </authorList>
    </citation>
    <scope>NUCLEOTIDE SEQUENCE [LARGE SCALE GENOMIC DNA]</scope>
    <source>
        <strain evidence="7 8">LHW63021</strain>
    </source>
</reference>
<dbReference type="Pfam" id="PF00501">
    <property type="entry name" value="AMP-binding"/>
    <property type="match status" value="1"/>
</dbReference>
<dbReference type="Gene3D" id="3.40.50.12780">
    <property type="entry name" value="N-terminal domain of ligase-like"/>
    <property type="match status" value="1"/>
</dbReference>
<dbReference type="OrthoDB" id="3671040at2"/>
<evidence type="ECO:0000259" key="5">
    <source>
        <dbReference type="Pfam" id="PF00501"/>
    </source>
</evidence>
<protein>
    <submittedName>
        <fullName evidence="7">AMP-dependent synthetase</fullName>
    </submittedName>
</protein>
<dbReference type="GO" id="GO:0005886">
    <property type="term" value="C:plasma membrane"/>
    <property type="evidence" value="ECO:0007669"/>
    <property type="project" value="TreeGrafter"/>
</dbReference>
<sequence>MALGALLPELDQSDPDWTPLVTAISRHAETKPAAPAYTFVDYSGNPAGTRTTLNWAQMDARSKAMAARLRRSARPGERVALLLPQGLDYLVTMCGAMLARVIAVPLFSPDLAGHGERLIRVYADADPAVVVTSRSALSHVEKFFGDQDVPRPREIVIADDLDLAPGETWHDEPAAAGDVAYLQYTSGSTRTPAGVEVTHGNLDANARQVLAGWTPDHPHPKMVSWLPLFHDMGLVNILALTMVDGHECILMDPLSFLMNPLRWLRLISECEAAYTSAPNFAYEYAAAQATPAKLADIDLSGLVNCLNGAEPIRTSTLEVFSAAFTPVGLRPGAPTPGYGLAEATVFVSAAADDVPPTVVWADREELARGALRIREPGGAGVTGLVGCGRPIGQHVAIVDPDTGVERPDGMVGEVWIHGPNVAAGYWRNPERTASTFGGVLTDPAGGLPAGPWLRTGDYGLAHEGELYITGRIKDLVIVDGRNHYPQDIEETVYEAHPAIRQDHVAAFAVVEEDAERLVVVAERNRRVPLARLDLGEVERAVRGAVNVAHELAVHEFALVEPGMISRTSSGKIARAATRERHLAGALARTADRLAARTT</sequence>
<dbReference type="Pfam" id="PF23024">
    <property type="entry name" value="AMP-dom_DIP2-like"/>
    <property type="match status" value="1"/>
</dbReference>
<evidence type="ECO:0000256" key="4">
    <source>
        <dbReference type="ARBA" id="ARBA00023098"/>
    </source>
</evidence>
<organism evidence="7 8">
    <name type="scientific">Actinomadura craniellae</name>
    <dbReference type="NCBI Taxonomy" id="2231787"/>
    <lineage>
        <taxon>Bacteria</taxon>
        <taxon>Bacillati</taxon>
        <taxon>Actinomycetota</taxon>
        <taxon>Actinomycetes</taxon>
        <taxon>Streptosporangiales</taxon>
        <taxon>Thermomonosporaceae</taxon>
        <taxon>Actinomadura</taxon>
    </lineage>
</organism>
<gene>
    <name evidence="7" type="ORF">DPM19_14305</name>
</gene>
<dbReference type="GO" id="GO:0071766">
    <property type="term" value="P:Actinobacterium-type cell wall biogenesis"/>
    <property type="evidence" value="ECO:0007669"/>
    <property type="project" value="UniProtKB-ARBA"/>
</dbReference>
<dbReference type="GO" id="GO:0070566">
    <property type="term" value="F:adenylyltransferase activity"/>
    <property type="evidence" value="ECO:0007669"/>
    <property type="project" value="TreeGrafter"/>
</dbReference>
<dbReference type="EMBL" id="QLYX01000005">
    <property type="protein sequence ID" value="RAY14876.1"/>
    <property type="molecule type" value="Genomic_DNA"/>
</dbReference>
<dbReference type="Gene3D" id="3.30.300.30">
    <property type="match status" value="1"/>
</dbReference>
<evidence type="ECO:0000256" key="1">
    <source>
        <dbReference type="ARBA" id="ARBA00006432"/>
    </source>
</evidence>
<dbReference type="CDD" id="cd05931">
    <property type="entry name" value="FAAL"/>
    <property type="match status" value="1"/>
</dbReference>
<proteinExistence type="inferred from homology"/>
<feature type="domain" description="AMP-dependent synthetase/ligase" evidence="5">
    <location>
        <begin position="26"/>
        <end position="426"/>
    </location>
</feature>
<evidence type="ECO:0000256" key="2">
    <source>
        <dbReference type="ARBA" id="ARBA00022598"/>
    </source>
</evidence>
<name>A0A365H7C2_9ACTN</name>
<keyword evidence="3" id="KW-0276">Fatty acid metabolism</keyword>
<dbReference type="SUPFAM" id="SSF56801">
    <property type="entry name" value="Acetyl-CoA synthetase-like"/>
    <property type="match status" value="1"/>
</dbReference>
<dbReference type="PANTHER" id="PTHR22754:SF32">
    <property type="entry name" value="DISCO-INTERACTING PROTEIN 2"/>
    <property type="match status" value="1"/>
</dbReference>
<dbReference type="InterPro" id="IPR040097">
    <property type="entry name" value="FAAL/FAAC"/>
</dbReference>
<dbReference type="FunFam" id="3.40.50.12780:FF:000013">
    <property type="entry name" value="Long-chain-fatty-acid--AMP ligase FadD32"/>
    <property type="match status" value="1"/>
</dbReference>
<dbReference type="Proteomes" id="UP000251891">
    <property type="component" value="Unassembled WGS sequence"/>
</dbReference>
<evidence type="ECO:0000256" key="3">
    <source>
        <dbReference type="ARBA" id="ARBA00022832"/>
    </source>
</evidence>
<dbReference type="InterPro" id="IPR000873">
    <property type="entry name" value="AMP-dep_synth/lig_dom"/>
</dbReference>
<dbReference type="InterPro" id="IPR045851">
    <property type="entry name" value="AMP-bd_C_sf"/>
</dbReference>
<dbReference type="RefSeq" id="WP_111867332.1">
    <property type="nucleotide sequence ID" value="NZ_QLYX01000005.1"/>
</dbReference>
<dbReference type="InterPro" id="IPR042099">
    <property type="entry name" value="ANL_N_sf"/>
</dbReference>
<evidence type="ECO:0000259" key="6">
    <source>
        <dbReference type="Pfam" id="PF23024"/>
    </source>
</evidence>
<keyword evidence="8" id="KW-1185">Reference proteome</keyword>
<dbReference type="GO" id="GO:0006633">
    <property type="term" value="P:fatty acid biosynthetic process"/>
    <property type="evidence" value="ECO:0007669"/>
    <property type="project" value="TreeGrafter"/>
</dbReference>
<feature type="domain" description="AMP-binding enzyme C-terminal" evidence="6">
    <location>
        <begin position="474"/>
        <end position="586"/>
    </location>
</feature>